<dbReference type="EMBL" id="QNGE01000023">
    <property type="protein sequence ID" value="KAA3682376.1"/>
    <property type="molecule type" value="Genomic_DNA"/>
</dbReference>
<evidence type="ECO:0000256" key="1">
    <source>
        <dbReference type="SAM" id="Phobius"/>
    </source>
</evidence>
<dbReference type="AlphaFoldDB" id="A0A5J4P344"/>
<keyword evidence="1" id="KW-0472">Membrane</keyword>
<proteinExistence type="predicted"/>
<organism evidence="3 4">
    <name type="scientific">Paragonimus westermani</name>
    <dbReference type="NCBI Taxonomy" id="34504"/>
    <lineage>
        <taxon>Eukaryota</taxon>
        <taxon>Metazoa</taxon>
        <taxon>Spiralia</taxon>
        <taxon>Lophotrochozoa</taxon>
        <taxon>Platyhelminthes</taxon>
        <taxon>Trematoda</taxon>
        <taxon>Digenea</taxon>
        <taxon>Plagiorchiida</taxon>
        <taxon>Troglotremata</taxon>
        <taxon>Troglotrematidae</taxon>
        <taxon>Paragonimus</taxon>
    </lineage>
</organism>
<protein>
    <recommendedName>
        <fullName evidence="2">Cas1p 10 TM acyl transferase domain-containing protein</fullName>
    </recommendedName>
</protein>
<dbReference type="Proteomes" id="UP000324629">
    <property type="component" value="Unassembled WGS sequence"/>
</dbReference>
<keyword evidence="1" id="KW-0812">Transmembrane</keyword>
<dbReference type="Pfam" id="PF07779">
    <property type="entry name" value="Cas1_AcylT"/>
    <property type="match status" value="2"/>
</dbReference>
<evidence type="ECO:0000259" key="2">
    <source>
        <dbReference type="Pfam" id="PF07779"/>
    </source>
</evidence>
<feature type="transmembrane region" description="Helical" evidence="1">
    <location>
        <begin position="142"/>
        <end position="165"/>
    </location>
</feature>
<reference evidence="3 4" key="1">
    <citation type="journal article" date="2019" name="Gigascience">
        <title>Whole-genome sequence of the oriental lung fluke Paragonimus westermani.</title>
        <authorList>
            <person name="Oey H."/>
            <person name="Zakrzewski M."/>
            <person name="Narain K."/>
            <person name="Devi K.R."/>
            <person name="Agatsuma T."/>
            <person name="Nawaratna S."/>
            <person name="Gobert G.N."/>
            <person name="Jones M.K."/>
            <person name="Ragan M.A."/>
            <person name="McManus D.P."/>
            <person name="Krause L."/>
        </authorList>
    </citation>
    <scope>NUCLEOTIDE SEQUENCE [LARGE SCALE GENOMIC DNA]</scope>
    <source>
        <strain evidence="3 4">IND2009</strain>
    </source>
</reference>
<keyword evidence="1" id="KW-1133">Transmembrane helix</keyword>
<feature type="transmembrane region" description="Helical" evidence="1">
    <location>
        <begin position="92"/>
        <end position="110"/>
    </location>
</feature>
<accession>A0A5J4P344</accession>
<feature type="transmembrane region" description="Helical" evidence="1">
    <location>
        <begin position="62"/>
        <end position="80"/>
    </location>
</feature>
<feature type="domain" description="Cas1p 10 TM acyl transferase" evidence="2">
    <location>
        <begin position="34"/>
        <end position="107"/>
    </location>
</feature>
<gene>
    <name evidence="3" type="ORF">DEA37_0000595</name>
</gene>
<keyword evidence="4" id="KW-1185">Reference proteome</keyword>
<name>A0A5J4P344_9TREM</name>
<evidence type="ECO:0000313" key="3">
    <source>
        <dbReference type="EMBL" id="KAA3682376.1"/>
    </source>
</evidence>
<feature type="domain" description="Cas1p 10 TM acyl transferase" evidence="2">
    <location>
        <begin position="139"/>
        <end position="250"/>
    </location>
</feature>
<comment type="caution">
    <text evidence="3">The sequence shown here is derived from an EMBL/GenBank/DDBJ whole genome shotgun (WGS) entry which is preliminary data.</text>
</comment>
<sequence length="347" mass="39832">MVSCIERRLTISLIASIEKGFLISYQVTINSPEITLEWRGAIQLNMLIYHINAANLFLPNFLIARGIFTSYLVISGFGHFHHHWKQPVPRLGLMKLITVSFVYELNFSLVNRKPQDFFFRISVDKYDVMTQDPLEPSDRFWFVRWSIDRFAMIFGVLFGLFCVWLKRHGLLEESYIQAIWSNGCNLSRAICKIIKPHPRGRGFVLNARFLKESDVSAYIAFRNSLAYVFPTYSVVLSAIGQISAELFTKAKEVFVTVLATEKRIESHNIQIDSVKEDLTDILSLTEHKRPTSGIQSNKHCSARKLSAITTPAISRDLSLASPETLKQECSDQQFSRDELEWIKVLET</sequence>
<evidence type="ECO:0000313" key="4">
    <source>
        <dbReference type="Proteomes" id="UP000324629"/>
    </source>
</evidence>
<dbReference type="InterPro" id="IPR012419">
    <property type="entry name" value="Cas1_AcylTrans_dom"/>
</dbReference>